<reference evidence="1 2" key="1">
    <citation type="journal article" date="2018" name="Front. Plant Sci.">
        <title>Red Clover (Trifolium pratense) and Zigzag Clover (T. medium) - A Picture of Genomic Similarities and Differences.</title>
        <authorList>
            <person name="Dluhosova J."/>
            <person name="Istvanek J."/>
            <person name="Nedelnik J."/>
            <person name="Repkova J."/>
        </authorList>
    </citation>
    <scope>NUCLEOTIDE SEQUENCE [LARGE SCALE GENOMIC DNA]</scope>
    <source>
        <strain evidence="2">cv. 10/8</strain>
        <tissue evidence="1">Leaf</tissue>
    </source>
</reference>
<sequence length="65" mass="7162">DTAAQGQVSAAQRQMATAIDKTSAVLINFGKVILVGWQQKMGIVIAEKWLRSMLQISLNIYQLQS</sequence>
<name>A0A392SF74_9FABA</name>
<keyword evidence="2" id="KW-1185">Reference proteome</keyword>
<comment type="caution">
    <text evidence="1">The sequence shown here is derived from an EMBL/GenBank/DDBJ whole genome shotgun (WGS) entry which is preliminary data.</text>
</comment>
<organism evidence="1 2">
    <name type="scientific">Trifolium medium</name>
    <dbReference type="NCBI Taxonomy" id="97028"/>
    <lineage>
        <taxon>Eukaryota</taxon>
        <taxon>Viridiplantae</taxon>
        <taxon>Streptophyta</taxon>
        <taxon>Embryophyta</taxon>
        <taxon>Tracheophyta</taxon>
        <taxon>Spermatophyta</taxon>
        <taxon>Magnoliopsida</taxon>
        <taxon>eudicotyledons</taxon>
        <taxon>Gunneridae</taxon>
        <taxon>Pentapetalae</taxon>
        <taxon>rosids</taxon>
        <taxon>fabids</taxon>
        <taxon>Fabales</taxon>
        <taxon>Fabaceae</taxon>
        <taxon>Papilionoideae</taxon>
        <taxon>50 kb inversion clade</taxon>
        <taxon>NPAAA clade</taxon>
        <taxon>Hologalegina</taxon>
        <taxon>IRL clade</taxon>
        <taxon>Trifolieae</taxon>
        <taxon>Trifolium</taxon>
    </lineage>
</organism>
<dbReference type="Proteomes" id="UP000265520">
    <property type="component" value="Unassembled WGS sequence"/>
</dbReference>
<evidence type="ECO:0000313" key="1">
    <source>
        <dbReference type="EMBL" id="MCI46565.1"/>
    </source>
</evidence>
<evidence type="ECO:0000313" key="2">
    <source>
        <dbReference type="Proteomes" id="UP000265520"/>
    </source>
</evidence>
<dbReference type="AlphaFoldDB" id="A0A392SF74"/>
<accession>A0A392SF74</accession>
<proteinExistence type="predicted"/>
<dbReference type="EMBL" id="LXQA010359341">
    <property type="protein sequence ID" value="MCI46565.1"/>
    <property type="molecule type" value="Genomic_DNA"/>
</dbReference>
<feature type="non-terminal residue" evidence="1">
    <location>
        <position position="1"/>
    </location>
</feature>
<protein>
    <submittedName>
        <fullName evidence="1">Uncharacterized protein</fullName>
    </submittedName>
</protein>